<name>A0A124EBE9_9EURY</name>
<evidence type="ECO:0000313" key="1">
    <source>
        <dbReference type="EMBL" id="KUH33702.1"/>
    </source>
</evidence>
<proteinExistence type="predicted"/>
<dbReference type="Gene3D" id="3.40.50.12090">
    <property type="match status" value="1"/>
</dbReference>
<evidence type="ECO:0000313" key="2">
    <source>
        <dbReference type="Proteomes" id="UP000053462"/>
    </source>
</evidence>
<accession>A0A124EBE9</accession>
<keyword evidence="2" id="KW-1185">Reference proteome</keyword>
<evidence type="ECO:0008006" key="3">
    <source>
        <dbReference type="Google" id="ProtNLM"/>
    </source>
</evidence>
<reference evidence="1 2" key="1">
    <citation type="submission" date="2015-10" db="EMBL/GenBank/DDBJ databases">
        <title>Draft genome sequence of Thermococcus celericrescens strain DSM 17994.</title>
        <authorList>
            <person name="Hong S.-J."/>
            <person name="Park C.-E."/>
            <person name="Shin J.-H."/>
        </authorList>
    </citation>
    <scope>NUCLEOTIDE SEQUENCE [LARGE SCALE GENOMIC DNA]</scope>
    <source>
        <strain evidence="1 2">DSM 17994</strain>
    </source>
</reference>
<dbReference type="RefSeq" id="WP_058938566.1">
    <property type="nucleotide sequence ID" value="NZ_LLYW01000017.1"/>
</dbReference>
<dbReference type="Proteomes" id="UP000053462">
    <property type="component" value="Unassembled WGS sequence"/>
</dbReference>
<organism evidence="1 2">
    <name type="scientific">Thermococcus celericrescens</name>
    <dbReference type="NCBI Taxonomy" id="227598"/>
    <lineage>
        <taxon>Archaea</taxon>
        <taxon>Methanobacteriati</taxon>
        <taxon>Methanobacteriota</taxon>
        <taxon>Thermococci</taxon>
        <taxon>Thermococcales</taxon>
        <taxon>Thermococcaceae</taxon>
        <taxon>Thermococcus</taxon>
    </lineage>
</organism>
<comment type="caution">
    <text evidence="1">The sequence shown here is derived from an EMBL/GenBank/DDBJ whole genome shotgun (WGS) entry which is preliminary data.</text>
</comment>
<gene>
    <name evidence="1" type="ORF">APY94_04875</name>
</gene>
<dbReference type="STRING" id="227598.APY94_04875"/>
<dbReference type="OrthoDB" id="86217at2157"/>
<sequence length="407" mass="44488">MELKKPAVIFIGLIFILAVIPGGSVGYASAADQGIVILVTDNEADAALAYSVAALLGARVIVSPWGTYSPEISAEILSEEPGRVIIIGGPVAIPEDYTGDLDDFGISYERWYGETRYETNLAVIEGLKKEFPEAFEGIETVVIANGRDGLALREYARTVKIGPSGTHGRPILILTDDGKTNETLEALAKFSRLKGVVYMATSDGGEPLFPLNQGEVLGFARERFGNDIGTEEKATSPGPRDTLEVLTAVQNKTDRAEKLLDGLQIPAARRKLEAARGLLEEAWSAYNAGDYSMAYLLAIRAGGEADFVIARTYVEIRTVYQGSAEVRLQRRLSQLEVMVNVLRAKGYDVDEIENLLQQAEDALKRGDYSEVINDLIPRIKEMLAEKTVWKHGVPHPPRPEGRDRGRP</sequence>
<protein>
    <recommendedName>
        <fullName evidence="3">Cell wall-binding repeat 2 family protein</fullName>
    </recommendedName>
</protein>
<dbReference type="AlphaFoldDB" id="A0A124EBE9"/>
<dbReference type="EMBL" id="LLYW01000017">
    <property type="protein sequence ID" value="KUH33702.1"/>
    <property type="molecule type" value="Genomic_DNA"/>
</dbReference>